<keyword evidence="1 2" id="KW-0238">DNA-binding</keyword>
<dbReference type="STRING" id="1633631.GCA_001442925_00818"/>
<evidence type="ECO:0000256" key="1">
    <source>
        <dbReference type="ARBA" id="ARBA00023125"/>
    </source>
</evidence>
<dbReference type="InterPro" id="IPR011344">
    <property type="entry name" value="ssDNA-bd"/>
</dbReference>
<evidence type="ECO:0000313" key="6">
    <source>
        <dbReference type="Proteomes" id="UP000182011"/>
    </source>
</evidence>
<keyword evidence="2" id="KW-0227">DNA damage</keyword>
<dbReference type="GO" id="GO:0006310">
    <property type="term" value="P:DNA recombination"/>
    <property type="evidence" value="ECO:0007669"/>
    <property type="project" value="UniProtKB-UniRule"/>
</dbReference>
<sequence>MGGKLVMARSLNKVMLIGHLGADPELRYTPAGVPVATFRIATNETWRDADGNLQERTEWHTIVVWRKLAELTNDLLKKGSRVYVEGRLQTRTYEDKNGIRRTVTEIVADDIILLEPKATISETVPQPQQKATPVEPDTEIEIPEISEEIEKDVSKSFDSSTESEASDESTPDKSKEENDDDLPF</sequence>
<keyword evidence="2" id="KW-0234">DNA repair</keyword>
<accession>A0A0P1LGD3</accession>
<comment type="caution">
    <text evidence="2">Lacks conserved residue(s) required for the propagation of feature annotation.</text>
</comment>
<keyword evidence="2" id="KW-0235">DNA replication</keyword>
<evidence type="ECO:0000256" key="3">
    <source>
        <dbReference type="RuleBase" id="RU000524"/>
    </source>
</evidence>
<dbReference type="InterPro" id="IPR012340">
    <property type="entry name" value="NA-bd_OB-fold"/>
</dbReference>
<dbReference type="Pfam" id="PF00436">
    <property type="entry name" value="SSB"/>
    <property type="match status" value="1"/>
</dbReference>
<dbReference type="CDD" id="cd04496">
    <property type="entry name" value="SSB_OBF"/>
    <property type="match status" value="1"/>
</dbReference>
<evidence type="ECO:0000256" key="2">
    <source>
        <dbReference type="HAMAP-Rule" id="MF_00984"/>
    </source>
</evidence>
<comment type="function">
    <text evidence="2">Plays an important role in DNA replication, recombination and repair. Binds to ssDNA and to an array of partner proteins to recruit them to their sites of action during DNA metabolism.</text>
</comment>
<comment type="subunit">
    <text evidence="2">Homotetramer.</text>
</comment>
<dbReference type="EMBL" id="FAOP01000004">
    <property type="protein sequence ID" value="CUU03702.1"/>
    <property type="molecule type" value="Genomic_DNA"/>
</dbReference>
<gene>
    <name evidence="5" type="ORF">JGI4_00819</name>
</gene>
<dbReference type="GO" id="GO:0003697">
    <property type="term" value="F:single-stranded DNA binding"/>
    <property type="evidence" value="ECO:0007669"/>
    <property type="project" value="UniProtKB-UniRule"/>
</dbReference>
<evidence type="ECO:0000313" key="5">
    <source>
        <dbReference type="EMBL" id="CUU03702.1"/>
    </source>
</evidence>
<dbReference type="PANTHER" id="PTHR10302">
    <property type="entry name" value="SINGLE-STRANDED DNA-BINDING PROTEIN"/>
    <property type="match status" value="1"/>
</dbReference>
<dbReference type="PANTHER" id="PTHR10302:SF27">
    <property type="entry name" value="SINGLE-STRANDED DNA-BINDING PROTEIN"/>
    <property type="match status" value="1"/>
</dbReference>
<feature type="region of interest" description="Disordered" evidence="4">
    <location>
        <begin position="123"/>
        <end position="184"/>
    </location>
</feature>
<dbReference type="Gene3D" id="2.40.50.140">
    <property type="entry name" value="Nucleic acid-binding proteins"/>
    <property type="match status" value="1"/>
</dbReference>
<proteinExistence type="inferred from homology"/>
<accession>A0A0P1LN16</accession>
<feature type="compositionally biased region" description="Acidic residues" evidence="4">
    <location>
        <begin position="136"/>
        <end position="150"/>
    </location>
</feature>
<organism evidence="5 6">
    <name type="scientific">Candidatus Kryptonium thompsonii</name>
    <dbReference type="NCBI Taxonomy" id="1633631"/>
    <lineage>
        <taxon>Bacteria</taxon>
        <taxon>Pseudomonadati</taxon>
        <taxon>Candidatus Kryptoniota</taxon>
        <taxon>Candidatus Kryptonium</taxon>
    </lineage>
</organism>
<dbReference type="AlphaFoldDB" id="A0A0P1LGD3"/>
<accession>A0A0P1MI68</accession>
<accession>A0A0P1LUN4</accession>
<dbReference type="GO" id="GO:0006281">
    <property type="term" value="P:DNA repair"/>
    <property type="evidence" value="ECO:0007669"/>
    <property type="project" value="UniProtKB-UniRule"/>
</dbReference>
<name>A0A0P1LGD3_9BACT</name>
<dbReference type="HAMAP" id="MF_00984">
    <property type="entry name" value="SSB"/>
    <property type="match status" value="1"/>
</dbReference>
<dbReference type="InterPro" id="IPR000424">
    <property type="entry name" value="Primosome_PriB/ssb"/>
</dbReference>
<accession>A0A0P1MSF7</accession>
<dbReference type="GO" id="GO:0009295">
    <property type="term" value="C:nucleoid"/>
    <property type="evidence" value="ECO:0007669"/>
    <property type="project" value="TreeGrafter"/>
</dbReference>
<dbReference type="SUPFAM" id="SSF50249">
    <property type="entry name" value="Nucleic acid-binding proteins"/>
    <property type="match status" value="1"/>
</dbReference>
<accession>A0A0S4N0N0</accession>
<dbReference type="RefSeq" id="WP_320416784.1">
    <property type="nucleotide sequence ID" value="NZ_CZVM01000025.1"/>
</dbReference>
<dbReference type="Proteomes" id="UP000182011">
    <property type="component" value="Unassembled WGS sequence"/>
</dbReference>
<accession>A0A0P1M5S7</accession>
<reference evidence="5 6" key="1">
    <citation type="submission" date="2015-11" db="EMBL/GenBank/DDBJ databases">
        <authorList>
            <person name="Zhang Y."/>
            <person name="Guo Z."/>
        </authorList>
    </citation>
    <scope>NUCLEOTIDE SEQUENCE [LARGE SCALE GENOMIC DNA]</scope>
    <source>
        <strain evidence="5">JGI-4</strain>
    </source>
</reference>
<dbReference type="GO" id="GO:0006260">
    <property type="term" value="P:DNA replication"/>
    <property type="evidence" value="ECO:0007669"/>
    <property type="project" value="UniProtKB-UniRule"/>
</dbReference>
<evidence type="ECO:0000256" key="4">
    <source>
        <dbReference type="SAM" id="MobiDB-lite"/>
    </source>
</evidence>
<keyword evidence="2" id="KW-0233">DNA recombination</keyword>
<dbReference type="NCBIfam" id="TIGR00621">
    <property type="entry name" value="ssb"/>
    <property type="match status" value="1"/>
</dbReference>
<feature type="short sequence motif" description="Important for interaction with partner proteins" evidence="2">
    <location>
        <begin position="179"/>
        <end position="184"/>
    </location>
</feature>
<dbReference type="PROSITE" id="PS50935">
    <property type="entry name" value="SSB"/>
    <property type="match status" value="1"/>
</dbReference>
<protein>
    <recommendedName>
        <fullName evidence="2 3">Single-stranded DNA-binding protein</fullName>
        <shortName evidence="2">SSB</shortName>
    </recommendedName>
</protein>